<feature type="region of interest" description="Disordered" evidence="1">
    <location>
        <begin position="1"/>
        <end position="44"/>
    </location>
</feature>
<sequence length="166" mass="18441">MPHGFRKRPPPDRLGADAEARKQQQRQQQQKEEQNQQQQAAARPKLPNEYRIRLYCTDCLEKPGNGKCNTADQLTASLPNRMAYHDPNYTGTFICEWELGIDFCSAKAKTAPVVATSVKDVLARAAGPLKQPGGTAKRTEPFKVGDLLNGLKGKGVQYKTKPTVFD</sequence>
<reference evidence="2" key="2">
    <citation type="submission" date="2023-06" db="EMBL/GenBank/DDBJ databases">
        <authorList>
            <consortium name="Lawrence Berkeley National Laboratory"/>
            <person name="Haridas S."/>
            <person name="Hensen N."/>
            <person name="Bonometti L."/>
            <person name="Westerberg I."/>
            <person name="Brannstrom I.O."/>
            <person name="Guillou S."/>
            <person name="Cros-Aarteil S."/>
            <person name="Calhoun S."/>
            <person name="Kuo A."/>
            <person name="Mondo S."/>
            <person name="Pangilinan J."/>
            <person name="Riley R."/>
            <person name="Labutti K."/>
            <person name="Andreopoulos B."/>
            <person name="Lipzen A."/>
            <person name="Chen C."/>
            <person name="Yanf M."/>
            <person name="Daum C."/>
            <person name="Ng V."/>
            <person name="Clum A."/>
            <person name="Steindorff A."/>
            <person name="Ohm R."/>
            <person name="Martin F."/>
            <person name="Silar P."/>
            <person name="Natvig D."/>
            <person name="Lalanne C."/>
            <person name="Gautier V."/>
            <person name="Ament-Velasquez S.L."/>
            <person name="Kruys A."/>
            <person name="Hutchinson M.I."/>
            <person name="Powell A.J."/>
            <person name="Barry K."/>
            <person name="Miller A.N."/>
            <person name="Grigoriev I.V."/>
            <person name="Debuchy R."/>
            <person name="Gladieux P."/>
            <person name="Thoren M.H."/>
            <person name="Johannesson H."/>
        </authorList>
    </citation>
    <scope>NUCLEOTIDE SEQUENCE</scope>
    <source>
        <strain evidence="2">CBS 168.71</strain>
    </source>
</reference>
<comment type="caution">
    <text evidence="2">The sequence shown here is derived from an EMBL/GenBank/DDBJ whole genome shotgun (WGS) entry which is preliminary data.</text>
</comment>
<organism evidence="2 3">
    <name type="scientific">Chaetomium fimeti</name>
    <dbReference type="NCBI Taxonomy" id="1854472"/>
    <lineage>
        <taxon>Eukaryota</taxon>
        <taxon>Fungi</taxon>
        <taxon>Dikarya</taxon>
        <taxon>Ascomycota</taxon>
        <taxon>Pezizomycotina</taxon>
        <taxon>Sordariomycetes</taxon>
        <taxon>Sordariomycetidae</taxon>
        <taxon>Sordariales</taxon>
        <taxon>Chaetomiaceae</taxon>
        <taxon>Chaetomium</taxon>
    </lineage>
</organism>
<keyword evidence="3" id="KW-1185">Reference proteome</keyword>
<gene>
    <name evidence="2" type="ORF">B0H64DRAFT_197901</name>
</gene>
<protein>
    <submittedName>
        <fullName evidence="2">Uncharacterized protein</fullName>
    </submittedName>
</protein>
<evidence type="ECO:0000256" key="1">
    <source>
        <dbReference type="SAM" id="MobiDB-lite"/>
    </source>
</evidence>
<name>A0AAE0HED9_9PEZI</name>
<feature type="compositionally biased region" description="Basic and acidic residues" evidence="1">
    <location>
        <begin position="9"/>
        <end position="22"/>
    </location>
</feature>
<evidence type="ECO:0000313" key="2">
    <source>
        <dbReference type="EMBL" id="KAK3294911.1"/>
    </source>
</evidence>
<dbReference type="GeneID" id="87836149"/>
<dbReference type="EMBL" id="JAUEPN010000005">
    <property type="protein sequence ID" value="KAK3294911.1"/>
    <property type="molecule type" value="Genomic_DNA"/>
</dbReference>
<evidence type="ECO:0000313" key="3">
    <source>
        <dbReference type="Proteomes" id="UP001278766"/>
    </source>
</evidence>
<proteinExistence type="predicted"/>
<dbReference type="RefSeq" id="XP_062658425.1">
    <property type="nucleotide sequence ID" value="XM_062799201.1"/>
</dbReference>
<dbReference type="AlphaFoldDB" id="A0AAE0HED9"/>
<accession>A0AAE0HED9</accession>
<reference evidence="2" key="1">
    <citation type="journal article" date="2023" name="Mol. Phylogenet. Evol.">
        <title>Genome-scale phylogeny and comparative genomics of the fungal order Sordariales.</title>
        <authorList>
            <person name="Hensen N."/>
            <person name="Bonometti L."/>
            <person name="Westerberg I."/>
            <person name="Brannstrom I.O."/>
            <person name="Guillou S."/>
            <person name="Cros-Aarteil S."/>
            <person name="Calhoun S."/>
            <person name="Haridas S."/>
            <person name="Kuo A."/>
            <person name="Mondo S."/>
            <person name="Pangilinan J."/>
            <person name="Riley R."/>
            <person name="LaButti K."/>
            <person name="Andreopoulos B."/>
            <person name="Lipzen A."/>
            <person name="Chen C."/>
            <person name="Yan M."/>
            <person name="Daum C."/>
            <person name="Ng V."/>
            <person name="Clum A."/>
            <person name="Steindorff A."/>
            <person name="Ohm R.A."/>
            <person name="Martin F."/>
            <person name="Silar P."/>
            <person name="Natvig D.O."/>
            <person name="Lalanne C."/>
            <person name="Gautier V."/>
            <person name="Ament-Velasquez S.L."/>
            <person name="Kruys A."/>
            <person name="Hutchinson M.I."/>
            <person name="Powell A.J."/>
            <person name="Barry K."/>
            <person name="Miller A.N."/>
            <person name="Grigoriev I.V."/>
            <person name="Debuchy R."/>
            <person name="Gladieux P."/>
            <person name="Hiltunen Thoren M."/>
            <person name="Johannesson H."/>
        </authorList>
    </citation>
    <scope>NUCLEOTIDE SEQUENCE</scope>
    <source>
        <strain evidence="2">CBS 168.71</strain>
    </source>
</reference>
<dbReference type="Proteomes" id="UP001278766">
    <property type="component" value="Unassembled WGS sequence"/>
</dbReference>